<feature type="region of interest" description="Disordered" evidence="1">
    <location>
        <begin position="1"/>
        <end position="62"/>
    </location>
</feature>
<dbReference type="SUPFAM" id="SSF50494">
    <property type="entry name" value="Trypsin-like serine proteases"/>
    <property type="match status" value="1"/>
</dbReference>
<keyword evidence="3" id="KW-1185">Reference proteome</keyword>
<accession>A0A8W8NL53</accession>
<dbReference type="Proteomes" id="UP000005408">
    <property type="component" value="Unassembled WGS sequence"/>
</dbReference>
<dbReference type="AlphaFoldDB" id="A0A8W8NL53"/>
<reference evidence="2" key="1">
    <citation type="submission" date="2022-08" db="UniProtKB">
        <authorList>
            <consortium name="EnsemblMetazoa"/>
        </authorList>
    </citation>
    <scope>IDENTIFICATION</scope>
    <source>
        <strain evidence="2">05x7-T-G4-1.051#20</strain>
    </source>
</reference>
<name>A0A8W8NL53_MAGGI</name>
<dbReference type="EnsemblMetazoa" id="G7739.1">
    <property type="protein sequence ID" value="G7739.1:cds"/>
    <property type="gene ID" value="G7739"/>
</dbReference>
<proteinExistence type="predicted"/>
<evidence type="ECO:0008006" key="4">
    <source>
        <dbReference type="Google" id="ProtNLM"/>
    </source>
</evidence>
<evidence type="ECO:0000256" key="1">
    <source>
        <dbReference type="SAM" id="MobiDB-lite"/>
    </source>
</evidence>
<sequence length="892" mass="100491">MKTRVDGGSGIIEELDSGQTKTMETGADDDGSDIKKELDNGKTNIMETGEVDEGSGIREGLGSGQTKIMKTRAVDGGSSIIEELDSGQTKTLETGDDDGSDIKKELDNGKTNIMETGEVDEGSGIREGLGSGQTKIMKTRVYGGSGIMEEIYSRQTKIKETGDDDGSDIKKELDNGKTNIMETGVFSEERPWSKPEISEKLKDLLACFKVEFSEDPDPFRESFVRHIIQDDMRRKLETSVQSLSKKIVLTKNISTKRHDLPTVEACVFEIDVVYDGDQFCATEKDASSNEFFNVNEDNFTRVILIKGNSLPVVDAKLIVYKKYEHVINKQNIILQHEYEEFDDVAKFIAYQMISLYCTFVESVITAFTMHLPKMISEYPVESLTVGKIEQICLRVFERIEDKDVLSMDSNRDWRRSLAAAILTEMRKREEVVANASLINSICQRTVNDLNCILSELEKFQTSVHPSDQNKQIEEWLKREVVRDRSVLKDHPSILKYITGYRDSVNKKQVVKVFLKCEDKESEMIFKKSCDASKHLQFEFVNVERSKDKKKEVKQIRLRERKAPAVDSSTRKQLKLIIQEHRKKIYALFSNVVGIRIGKARQVGDLIQEEPCIVLYCLDKCLIPFGEKPLPESIAGWPCDIREEFFRFGRCPTNCPAQSQSLPVPGCSIGIKSDSSSGSAGFLYESREPNNELGDGFLTAAHVAVKDLKKLYPNTSFTMANLSPDDNIIDHRSPPKIQGRYYRVGRVVEALFGQREKKDLDFAVVKIEKSRNGEKEILTFAREDELILGEDIVTKTGITTGTTYGYLIEDSTSLKMEVSGVHFDGCNSYEIENIDDDDPFFLEGDSGSGVYVIKNGSQIKPLGIAYGYSESTTAVCNIREIVDELDLQIVRYF</sequence>
<evidence type="ECO:0000313" key="2">
    <source>
        <dbReference type="EnsemblMetazoa" id="G7739.1:cds"/>
    </source>
</evidence>
<dbReference type="InterPro" id="IPR009003">
    <property type="entry name" value="Peptidase_S1_PA"/>
</dbReference>
<evidence type="ECO:0000313" key="3">
    <source>
        <dbReference type="Proteomes" id="UP000005408"/>
    </source>
</evidence>
<organism evidence="2 3">
    <name type="scientific">Magallana gigas</name>
    <name type="common">Pacific oyster</name>
    <name type="synonym">Crassostrea gigas</name>
    <dbReference type="NCBI Taxonomy" id="29159"/>
    <lineage>
        <taxon>Eukaryota</taxon>
        <taxon>Metazoa</taxon>
        <taxon>Spiralia</taxon>
        <taxon>Lophotrochozoa</taxon>
        <taxon>Mollusca</taxon>
        <taxon>Bivalvia</taxon>
        <taxon>Autobranchia</taxon>
        <taxon>Pteriomorphia</taxon>
        <taxon>Ostreida</taxon>
        <taxon>Ostreoidea</taxon>
        <taxon>Ostreidae</taxon>
        <taxon>Magallana</taxon>
    </lineage>
</organism>
<protein>
    <recommendedName>
        <fullName evidence="4">Peptidase S1 domain-containing protein</fullName>
    </recommendedName>
</protein>